<protein>
    <submittedName>
        <fullName evidence="2">Uncharacterized protein</fullName>
    </submittedName>
</protein>
<dbReference type="AlphaFoldDB" id="A0A9W6BWN1"/>
<evidence type="ECO:0000256" key="1">
    <source>
        <dbReference type="SAM" id="MobiDB-lite"/>
    </source>
</evidence>
<feature type="region of interest" description="Disordered" evidence="1">
    <location>
        <begin position="113"/>
        <end position="135"/>
    </location>
</feature>
<evidence type="ECO:0000313" key="2">
    <source>
        <dbReference type="EMBL" id="GLC59140.1"/>
    </source>
</evidence>
<dbReference type="Proteomes" id="UP001165080">
    <property type="component" value="Unassembled WGS sequence"/>
</dbReference>
<gene>
    <name evidence="2" type="primary">PLESTBF000710</name>
    <name evidence="2" type="ORF">PLESTB_001452700</name>
</gene>
<name>A0A9W6BWN1_9CHLO</name>
<dbReference type="EMBL" id="BRXU01000026">
    <property type="protein sequence ID" value="GLC59140.1"/>
    <property type="molecule type" value="Genomic_DNA"/>
</dbReference>
<proteinExistence type="predicted"/>
<keyword evidence="3" id="KW-1185">Reference proteome</keyword>
<feature type="region of interest" description="Disordered" evidence="1">
    <location>
        <begin position="200"/>
        <end position="224"/>
    </location>
</feature>
<organism evidence="2 3">
    <name type="scientific">Pleodorina starrii</name>
    <dbReference type="NCBI Taxonomy" id="330485"/>
    <lineage>
        <taxon>Eukaryota</taxon>
        <taxon>Viridiplantae</taxon>
        <taxon>Chlorophyta</taxon>
        <taxon>core chlorophytes</taxon>
        <taxon>Chlorophyceae</taxon>
        <taxon>CS clade</taxon>
        <taxon>Chlamydomonadales</taxon>
        <taxon>Volvocaceae</taxon>
        <taxon>Pleodorina</taxon>
    </lineage>
</organism>
<reference evidence="2 3" key="1">
    <citation type="journal article" date="2023" name="Commun. Biol.">
        <title>Reorganization of the ancestral sex-determining regions during the evolution of trioecy in Pleodorina starrii.</title>
        <authorList>
            <person name="Takahashi K."/>
            <person name="Suzuki S."/>
            <person name="Kawai-Toyooka H."/>
            <person name="Yamamoto K."/>
            <person name="Hamaji T."/>
            <person name="Ootsuki R."/>
            <person name="Yamaguchi H."/>
            <person name="Kawachi M."/>
            <person name="Higashiyama T."/>
            <person name="Nozaki H."/>
        </authorList>
    </citation>
    <scope>NUCLEOTIDE SEQUENCE [LARGE SCALE GENOMIC DNA]</scope>
    <source>
        <strain evidence="2 3">NIES-4479</strain>
    </source>
</reference>
<comment type="caution">
    <text evidence="2">The sequence shown here is derived from an EMBL/GenBank/DDBJ whole genome shotgun (WGS) entry which is preliminary data.</text>
</comment>
<evidence type="ECO:0000313" key="3">
    <source>
        <dbReference type="Proteomes" id="UP001165080"/>
    </source>
</evidence>
<sequence>MYTSTSTEDGFDVKPADWRLPYASDNCQPNGHAIASAQGAERARAIQKLLLRIKTDWKVTFGNIDRGSVPSAEETELIANLAHILKVADKLLQIAGGCQGDKDTRNYKTGKYSTGVRAGSRDDAGSGGPGGCPAAAPELLQGGTSAFLASLLRTYPRGPTSREALAAWAAAATAFLQQHRELQRQQRQAAAALAMPGGFGDELTAPRTGDTRCTARVPDGALPS</sequence>
<accession>A0A9W6BWN1</accession>